<name>A0A3D8R7I0_9HELO</name>
<comment type="caution">
    <text evidence="3">The sequence shown here is derived from an EMBL/GenBank/DDBJ whole genome shotgun (WGS) entry which is preliminary data.</text>
</comment>
<feature type="compositionally biased region" description="Basic and acidic residues" evidence="1">
    <location>
        <begin position="49"/>
        <end position="75"/>
    </location>
</feature>
<feature type="region of interest" description="Disordered" evidence="1">
    <location>
        <begin position="217"/>
        <end position="254"/>
    </location>
</feature>
<accession>A0A3D8R7I0</accession>
<protein>
    <submittedName>
        <fullName evidence="3">Putative leucine rich repeat protein</fullName>
    </submittedName>
</protein>
<feature type="compositionally biased region" description="Polar residues" evidence="1">
    <location>
        <begin position="28"/>
        <end position="40"/>
    </location>
</feature>
<evidence type="ECO:0000313" key="3">
    <source>
        <dbReference type="EMBL" id="RDW70003.1"/>
    </source>
</evidence>
<dbReference type="PANTHER" id="PTHR24114">
    <property type="entry name" value="LEUCINE RICH REPEAT FAMILY PROTEIN"/>
    <property type="match status" value="1"/>
</dbReference>
<dbReference type="InterPro" id="IPR057334">
    <property type="entry name" value="PH_2nd_LRR"/>
</dbReference>
<dbReference type="InterPro" id="IPR052394">
    <property type="entry name" value="LRR-containing"/>
</dbReference>
<dbReference type="Gene3D" id="3.80.10.10">
    <property type="entry name" value="Ribonuclease Inhibitor"/>
    <property type="match status" value="1"/>
</dbReference>
<keyword evidence="4" id="KW-1185">Reference proteome</keyword>
<dbReference type="EMBL" id="PDLN01000012">
    <property type="protein sequence ID" value="RDW70003.1"/>
    <property type="molecule type" value="Genomic_DNA"/>
</dbReference>
<evidence type="ECO:0000256" key="1">
    <source>
        <dbReference type="SAM" id="MobiDB-lite"/>
    </source>
</evidence>
<dbReference type="Proteomes" id="UP000256328">
    <property type="component" value="Unassembled WGS sequence"/>
</dbReference>
<organism evidence="3 4">
    <name type="scientific">Coleophoma crateriformis</name>
    <dbReference type="NCBI Taxonomy" id="565419"/>
    <lineage>
        <taxon>Eukaryota</taxon>
        <taxon>Fungi</taxon>
        <taxon>Dikarya</taxon>
        <taxon>Ascomycota</taxon>
        <taxon>Pezizomycotina</taxon>
        <taxon>Leotiomycetes</taxon>
        <taxon>Helotiales</taxon>
        <taxon>Dermateaceae</taxon>
        <taxon>Coleophoma</taxon>
    </lineage>
</organism>
<evidence type="ECO:0000313" key="4">
    <source>
        <dbReference type="Proteomes" id="UP000256328"/>
    </source>
</evidence>
<feature type="region of interest" description="Disordered" evidence="1">
    <location>
        <begin position="1196"/>
        <end position="1217"/>
    </location>
</feature>
<dbReference type="InterPro" id="IPR032675">
    <property type="entry name" value="LRR_dom_sf"/>
</dbReference>
<dbReference type="Pfam" id="PF25353">
    <property type="entry name" value="PH_2nd_LRR"/>
    <property type="match status" value="1"/>
</dbReference>
<dbReference type="OrthoDB" id="120976at2759"/>
<dbReference type="PROSITE" id="PS50003">
    <property type="entry name" value="PH_DOMAIN"/>
    <property type="match status" value="1"/>
</dbReference>
<dbReference type="InterPro" id="IPR001849">
    <property type="entry name" value="PH_domain"/>
</dbReference>
<feature type="domain" description="PH" evidence="2">
    <location>
        <begin position="171"/>
        <end position="312"/>
    </location>
</feature>
<reference evidence="3 4" key="1">
    <citation type="journal article" date="2018" name="IMA Fungus">
        <title>IMA Genome-F 9: Draft genome sequence of Annulohypoxylon stygium, Aspergillus mulundensis, Berkeleyomyces basicola (syn. Thielaviopsis basicola), Ceratocystis smalleyi, two Cercospora beticola strains, Coleophoma cylindrospora, Fusarium fracticaudum, Phialophora cf. hyalina, and Morchella septimelata.</title>
        <authorList>
            <person name="Wingfield B.D."/>
            <person name="Bills G.F."/>
            <person name="Dong Y."/>
            <person name="Huang W."/>
            <person name="Nel W.J."/>
            <person name="Swalarsk-Parry B.S."/>
            <person name="Vaghefi N."/>
            <person name="Wilken P.M."/>
            <person name="An Z."/>
            <person name="de Beer Z.W."/>
            <person name="De Vos L."/>
            <person name="Chen L."/>
            <person name="Duong T.A."/>
            <person name="Gao Y."/>
            <person name="Hammerbacher A."/>
            <person name="Kikkert J.R."/>
            <person name="Li Y."/>
            <person name="Li H."/>
            <person name="Li K."/>
            <person name="Li Q."/>
            <person name="Liu X."/>
            <person name="Ma X."/>
            <person name="Naidoo K."/>
            <person name="Pethybridge S.J."/>
            <person name="Sun J."/>
            <person name="Steenkamp E.T."/>
            <person name="van der Nest M.A."/>
            <person name="van Wyk S."/>
            <person name="Wingfield M.J."/>
            <person name="Xiong C."/>
            <person name="Yue Q."/>
            <person name="Zhang X."/>
        </authorList>
    </citation>
    <scope>NUCLEOTIDE SEQUENCE [LARGE SCALE GENOMIC DNA]</scope>
    <source>
        <strain evidence="3 4">BP5796</strain>
    </source>
</reference>
<dbReference type="AlphaFoldDB" id="A0A3D8R7I0"/>
<dbReference type="SUPFAM" id="SSF52047">
    <property type="entry name" value="RNI-like"/>
    <property type="match status" value="1"/>
</dbReference>
<dbReference type="PANTHER" id="PTHR24114:SF41">
    <property type="entry name" value="PH DOMAIN-CONTAINING PROTEIN"/>
    <property type="match status" value="1"/>
</dbReference>
<feature type="compositionally biased region" description="Polar residues" evidence="1">
    <location>
        <begin position="222"/>
        <end position="247"/>
    </location>
</feature>
<proteinExistence type="predicted"/>
<sequence length="1249" mass="139713">MAPGEKKGSSARRKSINFLSRAGLVGLTQINTSSNTSTPRAPTPNPQKTRPESPEEAVSCEHGEKQQVVSEWEKEKKKKLAKRASMFGLGPPPTFDSPQDGKLSPIERASSPKPRPRTLQKSRPSSIFGSLGKRSGTYNDEDTDNLATTPESPLDEGSTPPLEQGRSMGRTVLHHGEVQTSTGMFKKKKEYLVLTDTNLIRFKTQARAHDVFPTIPPAYGRSASTRHPSTTSIGSLQEVQSNNSRDSGSTRENRIPLNQIVTAYKLEDGRPFFTTEVVYLDEEYHGVGAVQLMLHDPKDADLWHTSIRAAAQKAKLIMLLPYPQRVIDYVIGILEHLTDYDPYNFKVFRVVRRFAAPKGGKNSSDDLTKLASSVYYMAIGINKVHLIPVPDFSAPSRLMSPKTKRESYGIVELVAMNVQYTDDRFDLSFRAPMHPVKVLELAAAANPEIAAFIFRASYYVKPQWIDTTFMFGGPENILDSIEHFDMEEPDPIGHFERTLVAFCLAYNVNPVNVVYSIDSQLEEGPEWKLHPPANTATYSTLELLAIMRALRYNEHFHSISFRDVNLHSLHRVTDKHELGTMAWTSRSGIPIEKYYHITHPARQSLLYQEVQALGLKSRRLKKLDFTNTLPRRRPRDNFDVEPETEGQAQKDPGCEIVAALLPICRAELTNVDWIVLSGIELGETDFEFIVPCLGAPRSQIRGIECSRCGLNDRLLQTLVNTVARQCATLQYLDLSDNPGRINVVEFADTIKRFSRIRKLDLSRTPRSMLSQQPLLAPEILREWRLKELLLNGIPTNKNTLNGIRAYLASEASDELETLQLEQCSLSGADVASLMVASSRKVGIGRPMQLKVSTNRIEKDIAEVVQAIEDNRTPTHLVMRMIEFSKEDHFRQLVEALRTNTTIQALDVSKASLPLDAGPETCEALKQLFAENNTLEDLDISGEQSHLEVTRFGIGLNDALTGLKKNKTLRILRIEHQNLGLAGANTLASVLEENQGLTHIYCEHNEISLQGFTTLVNALASNHTVQELPSMESDRQLAIRRMSITARDARSSTANGSRGGHGIQTSVRRTLNNFRVAKTSKPDVTSQDVDEAVRVMEERWEMQVRRLQAFLRRNRRLARGVSEDGDSDEEEQLYEEYLRPTTAMSDRGILEHVLSNTTPKVELGDPVEEHTSNKIPTVSLSHVDAVDEEEKENIISDDSPTYLKQTMPSMKKSPSTDTFNLLPDLQLNSSKAGSLELDDAGSGVFSMDSS</sequence>
<evidence type="ECO:0000259" key="2">
    <source>
        <dbReference type="PROSITE" id="PS50003"/>
    </source>
</evidence>
<feature type="region of interest" description="Disordered" evidence="1">
    <location>
        <begin position="27"/>
        <end position="167"/>
    </location>
</feature>
<gene>
    <name evidence="3" type="ORF">BP5796_08400</name>
</gene>